<dbReference type="EMBL" id="NAPY01000071">
    <property type="protein sequence ID" value="MUL39280.1"/>
    <property type="molecule type" value="Genomic_DNA"/>
</dbReference>
<dbReference type="PANTHER" id="PTHR34582">
    <property type="entry name" value="UPF0702 TRANSMEMBRANE PROTEIN YCAP"/>
    <property type="match status" value="1"/>
</dbReference>
<dbReference type="Gene3D" id="3.30.240.20">
    <property type="entry name" value="bsu07140 like domains"/>
    <property type="match status" value="1"/>
</dbReference>
<dbReference type="OrthoDB" id="9793799at2"/>
<evidence type="ECO:0000256" key="2">
    <source>
        <dbReference type="ARBA" id="ARBA00006448"/>
    </source>
</evidence>
<name>A0A6N8G1J2_9CHRO</name>
<dbReference type="AlphaFoldDB" id="A0A6N8G1J2"/>
<dbReference type="PANTHER" id="PTHR34582:SF6">
    <property type="entry name" value="UPF0702 TRANSMEMBRANE PROTEIN YCAP"/>
    <property type="match status" value="1"/>
</dbReference>
<dbReference type="InterPro" id="IPR007353">
    <property type="entry name" value="DUF421"/>
</dbReference>
<keyword evidence="5 7" id="KW-1133">Transmembrane helix</keyword>
<dbReference type="Pfam" id="PF04239">
    <property type="entry name" value="DUF421"/>
    <property type="match status" value="1"/>
</dbReference>
<keyword evidence="3" id="KW-1003">Cell membrane</keyword>
<dbReference type="GO" id="GO:0005886">
    <property type="term" value="C:plasma membrane"/>
    <property type="evidence" value="ECO:0007669"/>
    <property type="project" value="UniProtKB-SubCell"/>
</dbReference>
<evidence type="ECO:0000313" key="11">
    <source>
        <dbReference type="Proteomes" id="UP000441797"/>
    </source>
</evidence>
<feature type="transmembrane region" description="Helical" evidence="7">
    <location>
        <begin position="14"/>
        <end position="32"/>
    </location>
</feature>
<reference evidence="10 11" key="1">
    <citation type="journal article" date="2019" name="Front. Microbiol.">
        <title>Genomic Features for Desiccation Tolerance and Sugar Biosynthesis in the Extremophile Gloeocapsopsis sp. UTEX B3054.</title>
        <authorList>
            <person name="Urrejola C."/>
            <person name="Alcorta J."/>
            <person name="Salas L."/>
            <person name="Vasquez M."/>
            <person name="Polz M.F."/>
            <person name="Vicuna R."/>
            <person name="Diez B."/>
        </authorList>
    </citation>
    <scope>NUCLEOTIDE SEQUENCE [LARGE SCALE GENOMIC DNA]</scope>
    <source>
        <strain evidence="10 11">1H9</strain>
    </source>
</reference>
<accession>A0A6N8G1J2</accession>
<evidence type="ECO:0000259" key="9">
    <source>
        <dbReference type="Pfam" id="PF20730"/>
    </source>
</evidence>
<keyword evidence="11" id="KW-1185">Reference proteome</keyword>
<evidence type="ECO:0000313" key="10">
    <source>
        <dbReference type="EMBL" id="MUL39280.1"/>
    </source>
</evidence>
<comment type="subcellular location">
    <subcellularLocation>
        <location evidence="1">Cell membrane</location>
        <topology evidence="1">Multi-pass membrane protein</topology>
    </subcellularLocation>
</comment>
<keyword evidence="6 7" id="KW-0472">Membrane</keyword>
<protein>
    <recommendedName>
        <fullName evidence="12">DUF421 domain-containing protein</fullName>
    </recommendedName>
</protein>
<dbReference type="Pfam" id="PF20730">
    <property type="entry name" value="YetF_N"/>
    <property type="match status" value="1"/>
</dbReference>
<feature type="transmembrane region" description="Helical" evidence="7">
    <location>
        <begin position="44"/>
        <end position="63"/>
    </location>
</feature>
<gene>
    <name evidence="10" type="ORF">BWI75_24055</name>
</gene>
<organism evidence="10 11">
    <name type="scientific">Gloeocapsopsis dulcis AAB1 = 1H9</name>
    <dbReference type="NCBI Taxonomy" id="1433147"/>
    <lineage>
        <taxon>Bacteria</taxon>
        <taxon>Bacillati</taxon>
        <taxon>Cyanobacteriota</taxon>
        <taxon>Cyanophyceae</taxon>
        <taxon>Oscillatoriophycideae</taxon>
        <taxon>Chroococcales</taxon>
        <taxon>Chroococcaceae</taxon>
        <taxon>Gloeocapsopsis</taxon>
        <taxon>Gloeocapsopsis dulcis</taxon>
    </lineage>
</organism>
<sequence>MDNVIFFYGGIEPLIRIVVVGTLAYFSLLILLRISGKRTLAQLNAFDFVITIAIGSTFGRLITAKGVSLAESVTAFFTLIFLQYLISWLTTHSSAFNDLATASPSLLYFRGQFLRKAMQEQRVTQAQLLAAVRENRIGSLQEVEAIVMESAGTIAVIKKGIDGERANSSVLGSIPGIY</sequence>
<evidence type="ECO:0000256" key="6">
    <source>
        <dbReference type="ARBA" id="ARBA00023136"/>
    </source>
</evidence>
<evidence type="ECO:0000256" key="4">
    <source>
        <dbReference type="ARBA" id="ARBA00022692"/>
    </source>
</evidence>
<keyword evidence="4 7" id="KW-0812">Transmembrane</keyword>
<evidence type="ECO:0008006" key="12">
    <source>
        <dbReference type="Google" id="ProtNLM"/>
    </source>
</evidence>
<proteinExistence type="inferred from homology"/>
<comment type="caution">
    <text evidence="10">The sequence shown here is derived from an EMBL/GenBank/DDBJ whole genome shotgun (WGS) entry which is preliminary data.</text>
</comment>
<feature type="domain" description="YetF-like N-terminal transmembrane" evidence="9">
    <location>
        <begin position="22"/>
        <end position="89"/>
    </location>
</feature>
<dbReference type="RefSeq" id="WP_105221581.1">
    <property type="nucleotide sequence ID" value="NZ_CAWNSU010000103.1"/>
</dbReference>
<dbReference type="InterPro" id="IPR048454">
    <property type="entry name" value="YetF_N"/>
</dbReference>
<evidence type="ECO:0000256" key="3">
    <source>
        <dbReference type="ARBA" id="ARBA00022475"/>
    </source>
</evidence>
<evidence type="ECO:0000256" key="1">
    <source>
        <dbReference type="ARBA" id="ARBA00004651"/>
    </source>
</evidence>
<feature type="transmembrane region" description="Helical" evidence="7">
    <location>
        <begin position="69"/>
        <end position="89"/>
    </location>
</feature>
<evidence type="ECO:0000256" key="5">
    <source>
        <dbReference type="ARBA" id="ARBA00022989"/>
    </source>
</evidence>
<dbReference type="InterPro" id="IPR023090">
    <property type="entry name" value="UPF0702_alpha/beta_dom_sf"/>
</dbReference>
<comment type="similarity">
    <text evidence="2">Belongs to the UPF0702 family.</text>
</comment>
<feature type="domain" description="YetF C-terminal" evidence="8">
    <location>
        <begin position="92"/>
        <end position="161"/>
    </location>
</feature>
<evidence type="ECO:0000259" key="8">
    <source>
        <dbReference type="Pfam" id="PF04239"/>
    </source>
</evidence>
<evidence type="ECO:0000256" key="7">
    <source>
        <dbReference type="SAM" id="Phobius"/>
    </source>
</evidence>
<dbReference type="Proteomes" id="UP000441797">
    <property type="component" value="Unassembled WGS sequence"/>
</dbReference>